<gene>
    <name evidence="6" type="ORF">EDS130_LOCUS34133</name>
    <name evidence="5" type="ORF">XAT740_LOCUS8049</name>
</gene>
<organism evidence="5 7">
    <name type="scientific">Adineta ricciae</name>
    <name type="common">Rotifer</name>
    <dbReference type="NCBI Taxonomy" id="249248"/>
    <lineage>
        <taxon>Eukaryota</taxon>
        <taxon>Metazoa</taxon>
        <taxon>Spiralia</taxon>
        <taxon>Gnathifera</taxon>
        <taxon>Rotifera</taxon>
        <taxon>Eurotatoria</taxon>
        <taxon>Bdelloidea</taxon>
        <taxon>Adinetida</taxon>
        <taxon>Adinetidae</taxon>
        <taxon>Adineta</taxon>
    </lineage>
</organism>
<dbReference type="Gene3D" id="3.40.50.300">
    <property type="entry name" value="P-loop containing nucleotide triphosphate hydrolases"/>
    <property type="match status" value="3"/>
</dbReference>
<dbReference type="Proteomes" id="UP000663852">
    <property type="component" value="Unassembled WGS sequence"/>
</dbReference>
<dbReference type="InterPro" id="IPR014018">
    <property type="entry name" value="SecA_motor_DEAD"/>
</dbReference>
<dbReference type="InterPro" id="IPR036465">
    <property type="entry name" value="vWFA_dom_sf"/>
</dbReference>
<protein>
    <recommendedName>
        <fullName evidence="4">SecA family profile domain-containing protein</fullName>
    </recommendedName>
</protein>
<evidence type="ECO:0000256" key="3">
    <source>
        <dbReference type="SAM" id="Coils"/>
    </source>
</evidence>
<evidence type="ECO:0000313" key="5">
    <source>
        <dbReference type="EMBL" id="CAF0901525.1"/>
    </source>
</evidence>
<sequence length="3209" mass="373238">MAQPSTNKIQAALLAKLEESRQQYPGDDSQAIYILPDVYNNDDGRIEQCLQEEKKTHAGERTVLIPYFLENFYWTALLIEFQSNGQIERAEFIDPKNEIDHVAHRLQTEFTKVYPDKILQIKTSPTTNSNSTSIVDVLLIAANIRLPIDINHQKEGNEYELAELKEKLEKDLKSYSLQNVDELQTEIEDTKARIEKFRGKRRNTDAQNEVEFLSKLQKLQQLADQIDRWVSNTSISSENHTLKLQKLQENLNRGLIKFNLQNASELPEEIRDTEERIRQFQKRNRKEDVQKELIMLHELQELQKFSEEMRSLTFVSSVSTIQPSQPVVSSITENTIIHKEQTRSLYSEDLRRDTSIMPFCAEKLIMELLIYYEERLSENCASVQEENLETSPRQTLRDQIKKEELLTVEIQTILQNIEIHQSSNNPQLVIHHLNILLKKIRPLNVREIRRLVSEAEKTAELIKDQDIVLLIGDTGSGKSTTIQFLAGCKMIQTKAEVAPGKFLDHITMDGVPTNPQLKKIRSSASHKSETRYIAPVTVQLKDVLGPHETGVITLCDAPGFGDTAGPEVDIANFLGVVEALKGAKSVKLLVVTSYKGLGDRGQGIQKLARILINMILQIEDKLRSICYVFTKYPEININTLLTDIKKCTVDTENSSVRSDSAFAAVLTDMIEKTEKHAFNIHPVHDNPKELLRKLIHMKGIQYPEEVFCFSMSEETRTNIDKHVQRDRLGVNYAIKHKDIQLLLYYLNDLKMLKDLIKKYDAPETYDQSVRLISETISHYCTEEKEKFRRILISRDGLREDDIREYHICIEYLREIQILKEHLGSSLLSPEVLMQFISVHLEERRHLLENEDLDSSLIEIYLNNFRLLKTLFDELEIDYHNRCKEFEKRFDELVESAREPILSNDFKRVVELFTKISKAVQSLKNHLNQRIVETYHQIVELFLRHLNNFSTQTDLILVKIRLTQEDVDVLSTFMEILRSAKESYALREFVSIYLTSFERDSNDLNAIYDEFLGKIRKYFEEIIIRIDKFLETNDEHFLEETQKLIEDMNLIRSIPELESITANAYYRTVEKIRSYVDQTERNIEQLLSNIDHQSENMNSKQLVRSITRLKNTQWVNSISPGTYNSIMKRLTEELVEHSSQLEGCLRKLDLTLKCPENVSKAEEIIEKNLSLSILEQHFPEIEVYRRNICEYFLQCVRVVFDHIERDLNFVNNKDYRQDQNFKQIKESQKPLDPLSADFDEDESKELEIVKSRKQEATDQLRDLHLHLETYDKIVPSKTRTKFLGLFKTSNEKKSIPELEFFKSIGFENIESLKGKITKLQNELRKLDEKETILHKSLTSLRSSLSSSFTEHEKNFPLYKFNDRLRLSLLNNALLYVKSCEQIRSDYVKELVVRINQILVNYLREYNCELDEKTKESFEETIRMNDVYEENYSRYSQSLEINLDELSSLEKLPNIFQYLDGKQKIQHWQQTFINYYRLIKNQLEDYKISDKNKQLRQQLLIVQTLSCVDRFCGREFESNGYGVLYRQYHVDLVKDCRESYKVVLEYIETGDYANVDLQLSHIDDKLMNSKDFDQIKHNLQYSLSKLMNEIEILTGTLDEKIEREGNKFEKIQEIKANLDKIRHILKKHDIMKLIDKEIEIRLKNLEHNNNKILSAIFLIYLESIEAYIEAECFIEAEQSMELFNRILRDLNGYYKSDEIFQKSKELNVRLQNIVAEILSQNDFTEIHNYSINPPKHILAKLEIVASKCGKKYHKAYTSMLDKLAKHWTSAMKNARALCLDDRIAKIHSFKYALQFLPDGLQNSFQSQIDDLIAESTNEENRYKQELQTCISNTDRSVRSILKMRELIEKLCKQKLNELLNQLCEHCLSHVHMDRIDVENYLEKQDIRRACESIEKIYEYKEHLGVYILEIEGISLKVRHLLIRTFLNSCEILANVDSIEQTEKVAKAFSDILLYLDFSTFNLKIEVLFAEETLITAREDFEKMLEYFHRNSKTFSIALHDLNMNDLHKAMFIAKKWDLVLMQIVTCRSKHHLIENFSKNMKTSLSYTNMICELEKLVQNFIFQVNVEFINDDTKKFEVKRDELFNHMKKALNTLKLIDSKFRDMVPLTFDIERLEESLQIKVNMLITQLLNTTSKDELSTKHSNDFRIYYTHLVSLDKHFNICENRIRHALDSVEEKIFEQVCSLRKQITSRDVSIEEISKILIEMKLYAENLPMFNMKINAEIDEALKIYKDKQGMLGIVKMVVELEKSDTGTRLMSEHSCLTGEDWKRRRDKMQNQDDIEYILNRLTGDEISVDVLRSRYKTFRKIYDELISTNLKILDSGSSKDIDISKLVTQIKYIIGTVTHTPKSITWDRALAQEIPELLAYIFAIWTLQNTEHYNAMRGIELSQSYLLIPHVGQVIAIFRLLGIGYDTRGTSFSLDFASKGKTANDLVNNLVEIGTGEGKSVVLAITSCIFALIGIDVNCSCYSEVLSNRDKNDFRLVFRALGIEDRIQYGTFNKLCEQFLNEQCNIREKVHDLIVKNQNVLAKVDTRERLRPKVLLIDEVDVFLSDRFYGGMYTPSIVLKDPSIKGLLDSIWKHKDELRTLNSVKALTPYRNCATRYSNWIFLFDEAIKDMLVALQSYQFSTYIVRDDKISYVEGESVVDNVIRGYDTVWAYYHENEKGKISHSSLKMNVGIIVNCGTFSYAEMPHDFAYIAGVTGTLKTLAKSEKRVLENVYHIHKNTYTPSVFGKNNRVYESTSDVHVVEESEYFKRIRLEIDTICGADRAILVFFESEDKLMAFWNSPELSSIKRDVETITEKSSVRERDFGIRKASTVGKVTLFTRTFGRGTDFICHDPKLLTNGGIHVLQTFFSRELSEEYQIIGRGARHGDRGSYRMILLDKDLEWVLGSTWKTELSKISNLKLYETINNARHLIYESACSAKDFGLDQCKCDHQASKDFMNALCKGSIKSIKTFLTEHNKGANIARELSRTVVLMDATGSMSGLLSAAKETVCTMFERASTILKEKDLPTDVFQMQFVVYRDYDCREDGILQSSSWETKPQNLRNFMAGITAKGGGDFEEAIEIGLWHAVQEGDTIESIAQVILIGDAPAKEREAIERDRDESGGEYYWMNTKFKEPTHFSIELDKLKEKNIPVHAFYLVDAARENFERIARESKGRCQQLNIHSPKGAELLTDFVTEEVLRKAAGSQGDAAVELYRKKYVKKTFLS</sequence>
<keyword evidence="7" id="KW-1185">Reference proteome</keyword>
<feature type="domain" description="SecA family profile" evidence="4">
    <location>
        <begin position="2334"/>
        <end position="2910"/>
    </location>
</feature>
<feature type="coiled-coil region" evidence="3">
    <location>
        <begin position="263"/>
        <end position="290"/>
    </location>
</feature>
<evidence type="ECO:0000313" key="7">
    <source>
        <dbReference type="Proteomes" id="UP000663828"/>
    </source>
</evidence>
<dbReference type="Pfam" id="PF07517">
    <property type="entry name" value="SecA_DEAD"/>
    <property type="match status" value="1"/>
</dbReference>
<dbReference type="SUPFAM" id="SSF52540">
    <property type="entry name" value="P-loop containing nucleoside triphosphate hydrolases"/>
    <property type="match status" value="3"/>
</dbReference>
<dbReference type="GO" id="GO:0005524">
    <property type="term" value="F:ATP binding"/>
    <property type="evidence" value="ECO:0007669"/>
    <property type="project" value="InterPro"/>
</dbReference>
<reference evidence="5" key="1">
    <citation type="submission" date="2021-02" db="EMBL/GenBank/DDBJ databases">
        <authorList>
            <person name="Nowell W R."/>
        </authorList>
    </citation>
    <scope>NUCLEOTIDE SEQUENCE</scope>
</reference>
<dbReference type="Proteomes" id="UP000663828">
    <property type="component" value="Unassembled WGS sequence"/>
</dbReference>
<dbReference type="OrthoDB" id="7614088at2759"/>
<feature type="coiled-coil region" evidence="3">
    <location>
        <begin position="1068"/>
        <end position="1095"/>
    </location>
</feature>
<accession>A0A813ZM60</accession>
<dbReference type="InterPro" id="IPR027417">
    <property type="entry name" value="P-loop_NTPase"/>
</dbReference>
<dbReference type="Gene3D" id="3.40.50.410">
    <property type="entry name" value="von Willebrand factor, type A domain"/>
    <property type="match status" value="1"/>
</dbReference>
<dbReference type="InterPro" id="IPR000185">
    <property type="entry name" value="SecA"/>
</dbReference>
<keyword evidence="1" id="KW-0813">Transport</keyword>
<dbReference type="EMBL" id="CAJNOR010000394">
    <property type="protein sequence ID" value="CAF0901525.1"/>
    <property type="molecule type" value="Genomic_DNA"/>
</dbReference>
<proteinExistence type="predicted"/>
<dbReference type="EMBL" id="CAJNOJ010000281">
    <property type="protein sequence ID" value="CAF1366597.1"/>
    <property type="molecule type" value="Genomic_DNA"/>
</dbReference>
<evidence type="ECO:0000256" key="1">
    <source>
        <dbReference type="ARBA" id="ARBA00022927"/>
    </source>
</evidence>
<evidence type="ECO:0000259" key="4">
    <source>
        <dbReference type="PROSITE" id="PS51196"/>
    </source>
</evidence>
<evidence type="ECO:0000313" key="6">
    <source>
        <dbReference type="EMBL" id="CAF1366597.1"/>
    </source>
</evidence>
<comment type="caution">
    <text evidence="5">The sequence shown here is derived from an EMBL/GenBank/DDBJ whole genome shotgun (WGS) entry which is preliminary data.</text>
</comment>
<dbReference type="InterPro" id="IPR011115">
    <property type="entry name" value="SecA_DEAD"/>
</dbReference>
<keyword evidence="3" id="KW-0175">Coiled coil</keyword>
<dbReference type="GO" id="GO:0006886">
    <property type="term" value="P:intracellular protein transport"/>
    <property type="evidence" value="ECO:0007669"/>
    <property type="project" value="InterPro"/>
</dbReference>
<dbReference type="GO" id="GO:0016020">
    <property type="term" value="C:membrane"/>
    <property type="evidence" value="ECO:0007669"/>
    <property type="project" value="InterPro"/>
</dbReference>
<evidence type="ECO:0000256" key="2">
    <source>
        <dbReference type="ARBA" id="ARBA00023010"/>
    </source>
</evidence>
<dbReference type="PANTHER" id="PTHR30612:SF0">
    <property type="entry name" value="CHLOROPLAST PROTEIN-TRANSPORTING ATPASE"/>
    <property type="match status" value="1"/>
</dbReference>
<keyword evidence="2" id="KW-0811">Translocation</keyword>
<dbReference type="SUPFAM" id="SSF53300">
    <property type="entry name" value="vWA-like"/>
    <property type="match status" value="1"/>
</dbReference>
<dbReference type="GO" id="GO:0017038">
    <property type="term" value="P:protein import"/>
    <property type="evidence" value="ECO:0007669"/>
    <property type="project" value="InterPro"/>
</dbReference>
<dbReference type="PANTHER" id="PTHR30612">
    <property type="entry name" value="SECA INNER MEMBRANE COMPONENT OF SEC PROTEIN SECRETION SYSTEM"/>
    <property type="match status" value="1"/>
</dbReference>
<name>A0A813ZM60_ADIRI</name>
<dbReference type="GO" id="GO:0006605">
    <property type="term" value="P:protein targeting"/>
    <property type="evidence" value="ECO:0007669"/>
    <property type="project" value="InterPro"/>
</dbReference>
<dbReference type="PROSITE" id="PS51196">
    <property type="entry name" value="SECA_MOTOR_DEAD"/>
    <property type="match status" value="1"/>
</dbReference>
<keyword evidence="1" id="KW-0653">Protein transport</keyword>